<dbReference type="InterPro" id="IPR000772">
    <property type="entry name" value="Ricin_B_lectin"/>
</dbReference>
<name>A0A8H3GV37_9AGAM</name>
<evidence type="ECO:0000259" key="1">
    <source>
        <dbReference type="Pfam" id="PF14200"/>
    </source>
</evidence>
<dbReference type="AlphaFoldDB" id="A0A8H3GV37"/>
<organism evidence="2 3">
    <name type="scientific">Rhizoctonia solani</name>
    <dbReference type="NCBI Taxonomy" id="456999"/>
    <lineage>
        <taxon>Eukaryota</taxon>
        <taxon>Fungi</taxon>
        <taxon>Dikarya</taxon>
        <taxon>Basidiomycota</taxon>
        <taxon>Agaricomycotina</taxon>
        <taxon>Agaricomycetes</taxon>
        <taxon>Cantharellales</taxon>
        <taxon>Ceratobasidiaceae</taxon>
        <taxon>Rhizoctonia</taxon>
    </lineage>
</organism>
<sequence length="175" mass="19402">MYLKERWKGLRPSYYTPTTTSSMSFGPGKWVLINVKYAHGLAHKASLALSEGDHQSLIASLLHGGGNQQWDFMPTGSGTYYIKNASSSKFIAFSGDANDGRQVITTSGPRAWEVRVGYEGIHQKDARSSIRIFVPGTSKNLDLKDHGNSAAGSIVQLWTQNSDQDQAWYFERARI</sequence>
<feature type="domain" description="Ricin B lectin" evidence="1">
    <location>
        <begin position="67"/>
        <end position="158"/>
    </location>
</feature>
<proteinExistence type="predicted"/>
<dbReference type="Pfam" id="PF14200">
    <property type="entry name" value="RicinB_lectin_2"/>
    <property type="match status" value="1"/>
</dbReference>
<dbReference type="Gene3D" id="2.80.10.50">
    <property type="match status" value="1"/>
</dbReference>
<evidence type="ECO:0000313" key="2">
    <source>
        <dbReference type="EMBL" id="CAE6467040.1"/>
    </source>
</evidence>
<comment type="caution">
    <text evidence="2">The sequence shown here is derived from an EMBL/GenBank/DDBJ whole genome shotgun (WGS) entry which is preliminary data.</text>
</comment>
<dbReference type="Proteomes" id="UP000663853">
    <property type="component" value="Unassembled WGS sequence"/>
</dbReference>
<reference evidence="2" key="1">
    <citation type="submission" date="2021-01" db="EMBL/GenBank/DDBJ databases">
        <authorList>
            <person name="Kaushik A."/>
        </authorList>
    </citation>
    <scope>NUCLEOTIDE SEQUENCE</scope>
    <source>
        <strain evidence="2">AG6-10EEA</strain>
    </source>
</reference>
<dbReference type="EMBL" id="CAJMXA010001645">
    <property type="protein sequence ID" value="CAE6467040.1"/>
    <property type="molecule type" value="Genomic_DNA"/>
</dbReference>
<gene>
    <name evidence="2" type="ORF">RDB_LOCUS69958</name>
</gene>
<dbReference type="CDD" id="cd23422">
    <property type="entry name" value="beta-trefoil_Ricin_MPL_CNL"/>
    <property type="match status" value="1"/>
</dbReference>
<dbReference type="SUPFAM" id="SSF50370">
    <property type="entry name" value="Ricin B-like lectins"/>
    <property type="match status" value="1"/>
</dbReference>
<accession>A0A8H3GV37</accession>
<dbReference type="InterPro" id="IPR035992">
    <property type="entry name" value="Ricin_B-like_lectins"/>
</dbReference>
<protein>
    <recommendedName>
        <fullName evidence="1">Ricin B lectin domain-containing protein</fullName>
    </recommendedName>
</protein>
<evidence type="ECO:0000313" key="3">
    <source>
        <dbReference type="Proteomes" id="UP000663853"/>
    </source>
</evidence>